<evidence type="ECO:0000313" key="2">
    <source>
        <dbReference type="EMBL" id="MFC0321631.1"/>
    </source>
</evidence>
<accession>A0ABV6HRX9</accession>
<dbReference type="SUPFAM" id="SSF55729">
    <property type="entry name" value="Acyl-CoA N-acyltransferases (Nat)"/>
    <property type="match status" value="1"/>
</dbReference>
<keyword evidence="3" id="KW-1185">Reference proteome</keyword>
<dbReference type="CDD" id="cd04301">
    <property type="entry name" value="NAT_SF"/>
    <property type="match status" value="1"/>
</dbReference>
<keyword evidence="2" id="KW-0808">Transferase</keyword>
<reference evidence="2 3" key="1">
    <citation type="submission" date="2024-09" db="EMBL/GenBank/DDBJ databases">
        <authorList>
            <person name="Sun Q."/>
            <person name="Mori K."/>
        </authorList>
    </citation>
    <scope>NUCLEOTIDE SEQUENCE [LARGE SCALE GENOMIC DNA]</scope>
    <source>
        <strain evidence="2 3">CCM 7765</strain>
    </source>
</reference>
<evidence type="ECO:0000259" key="1">
    <source>
        <dbReference type="PROSITE" id="PS51186"/>
    </source>
</evidence>
<dbReference type="Gene3D" id="3.40.630.30">
    <property type="match status" value="1"/>
</dbReference>
<feature type="domain" description="N-acetyltransferase" evidence="1">
    <location>
        <begin position="6"/>
        <end position="139"/>
    </location>
</feature>
<dbReference type="GO" id="GO:0016746">
    <property type="term" value="F:acyltransferase activity"/>
    <property type="evidence" value="ECO:0007669"/>
    <property type="project" value="UniProtKB-KW"/>
</dbReference>
<comment type="caution">
    <text evidence="2">The sequence shown here is derived from an EMBL/GenBank/DDBJ whole genome shotgun (WGS) entry which is preliminary data.</text>
</comment>
<name>A0ABV6HRX9_9SPHI</name>
<organism evidence="2 3">
    <name type="scientific">Olivibacter oleidegradans</name>
    <dbReference type="NCBI Taxonomy" id="760123"/>
    <lineage>
        <taxon>Bacteria</taxon>
        <taxon>Pseudomonadati</taxon>
        <taxon>Bacteroidota</taxon>
        <taxon>Sphingobacteriia</taxon>
        <taxon>Sphingobacteriales</taxon>
        <taxon>Sphingobacteriaceae</taxon>
        <taxon>Olivibacter</taxon>
    </lineage>
</organism>
<dbReference type="RefSeq" id="WP_149105377.1">
    <property type="nucleotide sequence ID" value="NZ_JBHLWO010000007.1"/>
</dbReference>
<dbReference type="Pfam" id="PF13508">
    <property type="entry name" value="Acetyltransf_7"/>
    <property type="match status" value="1"/>
</dbReference>
<dbReference type="PROSITE" id="PS51186">
    <property type="entry name" value="GNAT"/>
    <property type="match status" value="1"/>
</dbReference>
<dbReference type="PANTHER" id="PTHR43233:SF1">
    <property type="entry name" value="FAMILY N-ACETYLTRANSFERASE, PUTATIVE (AFU_ORTHOLOGUE AFUA_6G03350)-RELATED"/>
    <property type="match status" value="1"/>
</dbReference>
<dbReference type="EC" id="2.3.-.-" evidence="2"/>
<protein>
    <submittedName>
        <fullName evidence="2">GNAT family N-acetyltransferase</fullName>
        <ecNumber evidence="2">2.3.-.-</ecNumber>
    </submittedName>
</protein>
<evidence type="ECO:0000313" key="3">
    <source>
        <dbReference type="Proteomes" id="UP001589774"/>
    </source>
</evidence>
<dbReference type="PANTHER" id="PTHR43233">
    <property type="entry name" value="FAMILY N-ACETYLTRANSFERASE, PUTATIVE (AFU_ORTHOLOGUE AFUA_6G03350)-RELATED"/>
    <property type="match status" value="1"/>
</dbReference>
<dbReference type="Proteomes" id="UP001589774">
    <property type="component" value="Unassembled WGS sequence"/>
</dbReference>
<gene>
    <name evidence="2" type="ORF">ACFFI0_25185</name>
</gene>
<proteinExistence type="predicted"/>
<sequence length="139" mass="16338">MKNELYYISTDKSLINMEIVFNFLHNDSYWAQGRSRETFERSVTNSLCFTLLDSTDKQVGFARVITDYAVFAWLLDVFILDNYRGLGLGKKLITTIMEHPDLQQIKRWALGTKDAHGLYKKYGFKPLAHPENMMERRLY</sequence>
<dbReference type="EMBL" id="JBHLWO010000007">
    <property type="protein sequence ID" value="MFC0321631.1"/>
    <property type="molecule type" value="Genomic_DNA"/>
</dbReference>
<dbReference type="InterPro" id="IPR016181">
    <property type="entry name" value="Acyl_CoA_acyltransferase"/>
</dbReference>
<keyword evidence="2" id="KW-0012">Acyltransferase</keyword>
<dbReference type="InterPro" id="IPR053144">
    <property type="entry name" value="Acetyltransferase_Butenolide"/>
</dbReference>
<dbReference type="InterPro" id="IPR000182">
    <property type="entry name" value="GNAT_dom"/>
</dbReference>